<organism evidence="1 2">
    <name type="scientific">Epichloe bromicola</name>
    <dbReference type="NCBI Taxonomy" id="79588"/>
    <lineage>
        <taxon>Eukaryota</taxon>
        <taxon>Fungi</taxon>
        <taxon>Dikarya</taxon>
        <taxon>Ascomycota</taxon>
        <taxon>Pezizomycotina</taxon>
        <taxon>Sordariomycetes</taxon>
        <taxon>Hypocreomycetidae</taxon>
        <taxon>Hypocreales</taxon>
        <taxon>Clavicipitaceae</taxon>
        <taxon>Epichloe</taxon>
    </lineage>
</organism>
<evidence type="ECO:0000313" key="2">
    <source>
        <dbReference type="Proteomes" id="UP001562357"/>
    </source>
</evidence>
<accession>A0ABQ0CZQ6</accession>
<dbReference type="EMBL" id="BAAFGZ010000489">
    <property type="protein sequence ID" value="GAB0138787.1"/>
    <property type="molecule type" value="Genomic_DNA"/>
</dbReference>
<evidence type="ECO:0000313" key="1">
    <source>
        <dbReference type="EMBL" id="GAB0138787.1"/>
    </source>
</evidence>
<comment type="caution">
    <text evidence="1">The sequence shown here is derived from an EMBL/GenBank/DDBJ whole genome shotgun (WGS) entry which is preliminary data.</text>
</comment>
<name>A0ABQ0CZQ6_9HYPO</name>
<sequence length="638" mass="71123">MAIPIGVRDGIFVKFEGWDLTDNNLAYYERYKQNIPRLKELVTKRPTVEFYAFNSQDNPRDILYRIDDDVNTPPSIIADINARKASRPTDPTVAAFNTLGYVYRRVTYPLIEWPRQSPTSLDGIYIRTDFEDYNFFPQSDSWGNDTISATDHARDIPALIDVCDGGESRGVYGFNTMGYMKSTITIPPTHADYFKDDSEGIYVRTDWPDFVYLPGLVSPGNDIHQSKGKSVPELLQEARTNPQIVAFNTNGWMKSRLVDEIGVPVSPQPCLFGTYVKQPSRPNDIQHVELSLIVLKGFVAIWAFWWLPDLPVRRQYTDAVWEACKEVKEQVARGTISVAEGAQRAFDMRQQFLVHARQKSSTLGTVVAAAIKPAGLRLDLYLNKYSRRFYEKDFAALTAPQETTRVMTAVLDSAGRANPKITLALRGLGTACKAAVPIAVALSIVSVSMAQDWETELAYQISTWSRAIILRSYTIEAGRLFGLSGSILGGIVGHIVATYIDQDESFLSDFFWGGTSRSPATLILDKNLEPVRKVVGRQMESSGTNYYVHELYASQLSLLGHASNKSVEAILSARRETLDDTVSYVLPLPDLHMLTMFKLIATIVWIGPGLASAYNPGNPSDLMDLIAKASSYLPNDAC</sequence>
<reference evidence="2" key="1">
    <citation type="submission" date="2024-06" db="EMBL/GenBank/DDBJ databases">
        <title>Draft Genome Sequences of Epichloe bromicola Strains Isolated from Elymus ciliaris.</title>
        <authorList>
            <consortium name="Epichloe bromicola genome sequencing consortium"/>
            <person name="Miura A."/>
            <person name="Imano S."/>
            <person name="Ashida A."/>
            <person name="Sato I."/>
            <person name="Chiba S."/>
            <person name="Tanaka A."/>
            <person name="Camagna M."/>
            <person name="Takemoto D."/>
        </authorList>
    </citation>
    <scope>NUCLEOTIDE SEQUENCE [LARGE SCALE GENOMIC DNA]</scope>
    <source>
        <strain evidence="2">DP</strain>
    </source>
</reference>
<proteinExistence type="predicted"/>
<gene>
    <name evidence="1" type="primary">g7010</name>
    <name evidence="1" type="ORF">EsDP_00007010</name>
</gene>
<dbReference type="Proteomes" id="UP001562357">
    <property type="component" value="Unassembled WGS sequence"/>
</dbReference>
<keyword evidence="2" id="KW-1185">Reference proteome</keyword>
<protein>
    <submittedName>
        <fullName evidence="1">Uncharacterized protein</fullName>
    </submittedName>
</protein>